<evidence type="ECO:0000313" key="2">
    <source>
        <dbReference type="EMBL" id="CAE0144780.1"/>
    </source>
</evidence>
<feature type="compositionally biased region" description="Basic and acidic residues" evidence="1">
    <location>
        <begin position="298"/>
        <end position="307"/>
    </location>
</feature>
<dbReference type="AlphaFoldDB" id="A0A7S3FFE6"/>
<gene>
    <name evidence="2" type="ORF">HERI1096_LOCUS35505</name>
</gene>
<feature type="region of interest" description="Disordered" evidence="1">
    <location>
        <begin position="280"/>
        <end position="307"/>
    </location>
</feature>
<accession>A0A7S3FFE6</accession>
<protein>
    <submittedName>
        <fullName evidence="2">Uncharacterized protein</fullName>
    </submittedName>
</protein>
<sequence>MPAKHLCSTTRHPSFMKDADARIDEVGDAADTRMKMHEYAANTRVDDANMAATIDTIVQQEIEALVRLTPEEQEAALPTLLERVEERAIEEASAVAADDASGPSGYQFGDITKAVVNSTRAEVQRQLDSEWSADDVTLLLKVGVFLGAGAMAPVAGLAAMPAAALLATYGTVLKAELGVRAVQEVGLRLAERAAQGVADSVRDFTGKERYELGDLTTATVRKVTGNEEYELGDITRGAVQSFTGQEEYKFGDITKTAVKSVTGKDEYKFGDITKTLFRKFSGRGEEGSGRESAGGETGAERGGEGSR</sequence>
<proteinExistence type="predicted"/>
<dbReference type="EMBL" id="HBHX01064166">
    <property type="protein sequence ID" value="CAE0144780.1"/>
    <property type="molecule type" value="Transcribed_RNA"/>
</dbReference>
<evidence type="ECO:0000256" key="1">
    <source>
        <dbReference type="SAM" id="MobiDB-lite"/>
    </source>
</evidence>
<organism evidence="2">
    <name type="scientific">Haptolina ericina</name>
    <dbReference type="NCBI Taxonomy" id="156174"/>
    <lineage>
        <taxon>Eukaryota</taxon>
        <taxon>Haptista</taxon>
        <taxon>Haptophyta</taxon>
        <taxon>Prymnesiophyceae</taxon>
        <taxon>Prymnesiales</taxon>
        <taxon>Prymnesiaceae</taxon>
        <taxon>Haptolina</taxon>
    </lineage>
</organism>
<reference evidence="2" key="1">
    <citation type="submission" date="2021-01" db="EMBL/GenBank/DDBJ databases">
        <authorList>
            <person name="Corre E."/>
            <person name="Pelletier E."/>
            <person name="Niang G."/>
            <person name="Scheremetjew M."/>
            <person name="Finn R."/>
            <person name="Kale V."/>
            <person name="Holt S."/>
            <person name="Cochrane G."/>
            <person name="Meng A."/>
            <person name="Brown T."/>
            <person name="Cohen L."/>
        </authorList>
    </citation>
    <scope>NUCLEOTIDE SEQUENCE</scope>
    <source>
        <strain evidence="2">CCMP281</strain>
    </source>
</reference>
<name>A0A7S3FFE6_9EUKA</name>